<proteinExistence type="predicted"/>
<name>A0A3L7AVK5_9MICO</name>
<reference evidence="1 2" key="1">
    <citation type="submission" date="2018-10" db="EMBL/GenBank/DDBJ databases">
        <authorList>
            <person name="Li J."/>
        </authorList>
    </citation>
    <scope>NUCLEOTIDE SEQUENCE [LARGE SCALE GENOMIC DNA]</scope>
    <source>
        <strain evidence="1 2">JCM 11654</strain>
    </source>
</reference>
<keyword evidence="2" id="KW-1185">Reference proteome</keyword>
<gene>
    <name evidence="1" type="ORF">D9V34_04230</name>
</gene>
<evidence type="ECO:0000313" key="1">
    <source>
        <dbReference type="EMBL" id="RLP84015.1"/>
    </source>
</evidence>
<dbReference type="AlphaFoldDB" id="A0A3L7AVK5"/>
<organism evidence="1 2">
    <name type="scientific">Mycetocola lacteus</name>
    <dbReference type="NCBI Taxonomy" id="76637"/>
    <lineage>
        <taxon>Bacteria</taxon>
        <taxon>Bacillati</taxon>
        <taxon>Actinomycetota</taxon>
        <taxon>Actinomycetes</taxon>
        <taxon>Micrococcales</taxon>
        <taxon>Microbacteriaceae</taxon>
        <taxon>Mycetocola</taxon>
    </lineage>
</organism>
<evidence type="ECO:0000313" key="2">
    <source>
        <dbReference type="Proteomes" id="UP000269438"/>
    </source>
</evidence>
<comment type="caution">
    <text evidence="1">The sequence shown here is derived from an EMBL/GenBank/DDBJ whole genome shotgun (WGS) entry which is preliminary data.</text>
</comment>
<dbReference type="EMBL" id="RCUY01000002">
    <property type="protein sequence ID" value="RLP84015.1"/>
    <property type="molecule type" value="Genomic_DNA"/>
</dbReference>
<accession>A0A3L7AVK5</accession>
<dbReference type="Proteomes" id="UP000269438">
    <property type="component" value="Unassembled WGS sequence"/>
</dbReference>
<sequence>MTLAVIALLIALPFIGSALLQSAVGNLGAQNSQAGKVPTYTLAERPGMPALQDRTVAMYDEYSNRLSDGSIFTIVPRTDAGLGYVRDFLTILADKKAALRFMTDPVLSKASTNQYELDAEIRIKDDELTEVERKFLAGEDLGVTIRVTNADGSVYESDGSATKMTEDRAAAEKAVRERPAQRDDQGSYAQSAADLAAEFGLLLDFNYDSIYANCVSAPGTDITHVVASYCRATPDRIYVNPGFGGYPANLTEPTFLDTIRHEIAHHVIGQICGTSSPVITGELNEGVTNSYAVKYLGADRDYLNRSANSFPQYLMTDQTDDLARQIGELSRCE</sequence>
<protein>
    <submittedName>
        <fullName evidence="1">Uncharacterized protein</fullName>
    </submittedName>
</protein>